<feature type="compositionally biased region" description="Acidic residues" evidence="3">
    <location>
        <begin position="178"/>
        <end position="188"/>
    </location>
</feature>
<evidence type="ECO:0000259" key="4">
    <source>
        <dbReference type="PROSITE" id="PS50014"/>
    </source>
</evidence>
<dbReference type="InterPro" id="IPR040240">
    <property type="entry name" value="TAF1"/>
</dbReference>
<sequence length="275" mass="30789">MSLCYVNIRKHKYETRQQFTEHVNLIVNNCITYNGFNSELTKTAQRMLEMSNKEINQNSQALEKLEHEINPLLGDDPQAALSFLCRKSIERMKAVPNKCEADSYRSREEFLVDLNQIVDNSITYNGPTSPFTVTAQSMREVGLQYLEEEREHFEQYESQLGPFDKSPLNEPEGLGGESGDEEAEEEDTSTNMNITGQSSVIITSEDSIQIGTIDVEGTDEEDIEKGRKGEGLIASSLLPVTGGGMDILSHYLQYSSSSSSEGEGEEEDITDMEEV</sequence>
<dbReference type="PANTHER" id="PTHR13900:SF0">
    <property type="entry name" value="TRANSCRIPTION INITIATION FACTOR TFIID SUBUNIT 1"/>
    <property type="match status" value="1"/>
</dbReference>
<dbReference type="GO" id="GO:0005669">
    <property type="term" value="C:transcription factor TFIID complex"/>
    <property type="evidence" value="ECO:0007669"/>
    <property type="project" value="InterPro"/>
</dbReference>
<reference evidence="5" key="1">
    <citation type="submission" date="2017-05" db="UniProtKB">
        <authorList>
            <consortium name="EnsemblMetazoa"/>
        </authorList>
    </citation>
    <scope>IDENTIFICATION</scope>
</reference>
<dbReference type="GO" id="GO:0051123">
    <property type="term" value="P:RNA polymerase II preinitiation complex assembly"/>
    <property type="evidence" value="ECO:0007669"/>
    <property type="project" value="TreeGrafter"/>
</dbReference>
<keyword evidence="1 2" id="KW-0103">Bromodomain</keyword>
<dbReference type="SMART" id="SM00297">
    <property type="entry name" value="BROMO"/>
    <property type="match status" value="1"/>
</dbReference>
<accession>A0A1X7TTI1</accession>
<feature type="region of interest" description="Disordered" evidence="3">
    <location>
        <begin position="254"/>
        <end position="275"/>
    </location>
</feature>
<proteinExistence type="predicted"/>
<dbReference type="InterPro" id="IPR036427">
    <property type="entry name" value="Bromodomain-like_sf"/>
</dbReference>
<dbReference type="EnsemblMetazoa" id="Aqu2.1.18551_001">
    <property type="protein sequence ID" value="Aqu2.1.18551_001"/>
    <property type="gene ID" value="Aqu2.1.18551"/>
</dbReference>
<dbReference type="eggNOG" id="KOG0008">
    <property type="taxonomic scope" value="Eukaryota"/>
</dbReference>
<dbReference type="InParanoid" id="A0A1X7TTI1"/>
<dbReference type="GO" id="GO:0017025">
    <property type="term" value="F:TBP-class protein binding"/>
    <property type="evidence" value="ECO:0007669"/>
    <property type="project" value="InterPro"/>
</dbReference>
<feature type="domain" description="Bromo" evidence="4">
    <location>
        <begin position="1"/>
        <end position="41"/>
    </location>
</feature>
<dbReference type="GO" id="GO:0016251">
    <property type="term" value="F:RNA polymerase II general transcription initiation factor activity"/>
    <property type="evidence" value="ECO:0007669"/>
    <property type="project" value="InterPro"/>
</dbReference>
<feature type="domain" description="Bromo" evidence="4">
    <location>
        <begin position="92"/>
        <end position="132"/>
    </location>
</feature>
<dbReference type="Gene3D" id="1.20.920.10">
    <property type="entry name" value="Bromodomain-like"/>
    <property type="match status" value="2"/>
</dbReference>
<dbReference type="Pfam" id="PF00439">
    <property type="entry name" value="Bromodomain"/>
    <property type="match status" value="2"/>
</dbReference>
<evidence type="ECO:0000256" key="3">
    <source>
        <dbReference type="SAM" id="MobiDB-lite"/>
    </source>
</evidence>
<dbReference type="STRING" id="400682.A0A1X7TTI1"/>
<dbReference type="SUPFAM" id="SSF47370">
    <property type="entry name" value="Bromodomain"/>
    <property type="match status" value="2"/>
</dbReference>
<organism evidence="5">
    <name type="scientific">Amphimedon queenslandica</name>
    <name type="common">Sponge</name>
    <dbReference type="NCBI Taxonomy" id="400682"/>
    <lineage>
        <taxon>Eukaryota</taxon>
        <taxon>Metazoa</taxon>
        <taxon>Porifera</taxon>
        <taxon>Demospongiae</taxon>
        <taxon>Heteroscleromorpha</taxon>
        <taxon>Haplosclerida</taxon>
        <taxon>Niphatidae</taxon>
        <taxon>Amphimedon</taxon>
    </lineage>
</organism>
<protein>
    <recommendedName>
        <fullName evidence="4">Bromo domain-containing protein</fullName>
    </recommendedName>
</protein>
<dbReference type="OrthoDB" id="784962at2759"/>
<dbReference type="PROSITE" id="PS50014">
    <property type="entry name" value="BROMODOMAIN_2"/>
    <property type="match status" value="2"/>
</dbReference>
<evidence type="ECO:0000256" key="1">
    <source>
        <dbReference type="ARBA" id="ARBA00023117"/>
    </source>
</evidence>
<dbReference type="PANTHER" id="PTHR13900">
    <property type="entry name" value="TRANSCRIPTION INITIATION FACTOR TFIID"/>
    <property type="match status" value="1"/>
</dbReference>
<feature type="region of interest" description="Disordered" evidence="3">
    <location>
        <begin position="152"/>
        <end position="196"/>
    </location>
</feature>
<dbReference type="AlphaFoldDB" id="A0A1X7TTI1"/>
<name>A0A1X7TTI1_AMPQE</name>
<evidence type="ECO:0000256" key="2">
    <source>
        <dbReference type="PROSITE-ProRule" id="PRU00035"/>
    </source>
</evidence>
<dbReference type="InterPro" id="IPR001487">
    <property type="entry name" value="Bromodomain"/>
</dbReference>
<dbReference type="GO" id="GO:0004402">
    <property type="term" value="F:histone acetyltransferase activity"/>
    <property type="evidence" value="ECO:0007669"/>
    <property type="project" value="InterPro"/>
</dbReference>
<feature type="compositionally biased region" description="Acidic residues" evidence="3">
    <location>
        <begin position="262"/>
        <end position="275"/>
    </location>
</feature>
<evidence type="ECO:0000313" key="5">
    <source>
        <dbReference type="EnsemblMetazoa" id="Aqu2.1.18551_001"/>
    </source>
</evidence>